<feature type="repeat" description="PPR" evidence="3">
    <location>
        <begin position="391"/>
        <end position="425"/>
    </location>
</feature>
<protein>
    <recommendedName>
        <fullName evidence="7">Pentatricopeptide repeat-containing protein</fullName>
    </recommendedName>
</protein>
<dbReference type="Proteomes" id="UP001279734">
    <property type="component" value="Unassembled WGS sequence"/>
</dbReference>
<dbReference type="GO" id="GO:0048731">
    <property type="term" value="P:system development"/>
    <property type="evidence" value="ECO:0007669"/>
    <property type="project" value="UniProtKB-ARBA"/>
</dbReference>
<feature type="repeat" description="PPR" evidence="3">
    <location>
        <begin position="95"/>
        <end position="129"/>
    </location>
</feature>
<evidence type="ECO:0000313" key="6">
    <source>
        <dbReference type="Proteomes" id="UP001279734"/>
    </source>
</evidence>
<sequence length="613" mass="68758">MDMNGQPLISSDRKPPMATPIRAPTWVSSRRIFEQKLADLQNCSNISQLKQLHAQIIRADLHQDLYVAPRLILAFSLCRHLTLAVKVFNEIKYPNAHLYNALIRAHAHNSEPSKVFLTFFHMQSQGISADNFTYPFLLRVCSGIRMVEMIHSHIEKLGFWADIFVPNSLIDSYCKCCLVGVSSARELFMAMVERDVVSWNSMICGYVKSDELKEARRLFDEMPERDVVSWNTILDGYVKSGEMNVAFELFERMSNRNVVSWSTIVSGYCKAGDMTMARTLFDKMPVNKAHLVPWTVIISGYAKKGFPKEAMSLYDEMWKNGFKPDDAAIISIISACAESGLLVLGEKVHASIEGITFAPSIWVSNALIDMYAKCGSVKRALDIFEGMGRRDLVSWNAIIHGLGIHGHGERALRLFSRMREECFQPDKVTLIGVLCACTHAGFVDEGICYFYTMEDDYGIIPQIEHYGCLIDLLGRGGRLEQASHLVHSMPMEPNAIIWGALLGACRMHYDVGLAKEVIDRLVNLEPSDAGIFSVLSNIYAATGDWPSVANMRMQMKNAGIQKPSGASSIEIDGEVHEFTVLDNSHPESERVYRMIHILRPQLKQAGYVPAVVS</sequence>
<feature type="repeat" description="PPR" evidence="3">
    <location>
        <begin position="195"/>
        <end position="229"/>
    </location>
</feature>
<dbReference type="FunFam" id="1.25.40.10:FF:000366">
    <property type="entry name" value="Pentatricopeptide (PPR) repeat-containing protein"/>
    <property type="match status" value="1"/>
</dbReference>
<feature type="repeat" description="PPR" evidence="3">
    <location>
        <begin position="257"/>
        <end position="287"/>
    </location>
</feature>
<evidence type="ECO:0000256" key="3">
    <source>
        <dbReference type="PROSITE-ProRule" id="PRU00708"/>
    </source>
</evidence>
<dbReference type="Pfam" id="PF13041">
    <property type="entry name" value="PPR_2"/>
    <property type="match status" value="3"/>
</dbReference>
<dbReference type="NCBIfam" id="TIGR00756">
    <property type="entry name" value="PPR"/>
    <property type="match status" value="7"/>
</dbReference>
<accession>A0AAD3T0B2</accession>
<dbReference type="EMBL" id="BSYO01000020">
    <property type="protein sequence ID" value="GMH19281.1"/>
    <property type="molecule type" value="Genomic_DNA"/>
</dbReference>
<evidence type="ECO:0008006" key="7">
    <source>
        <dbReference type="Google" id="ProtNLM"/>
    </source>
</evidence>
<dbReference type="InterPro" id="IPR002885">
    <property type="entry name" value="PPR_rpt"/>
</dbReference>
<dbReference type="Pfam" id="PF12854">
    <property type="entry name" value="PPR_1"/>
    <property type="match status" value="1"/>
</dbReference>
<dbReference type="InterPro" id="IPR046848">
    <property type="entry name" value="E_motif"/>
</dbReference>
<dbReference type="GO" id="GO:0003729">
    <property type="term" value="F:mRNA binding"/>
    <property type="evidence" value="ECO:0007669"/>
    <property type="project" value="UniProtKB-ARBA"/>
</dbReference>
<dbReference type="PROSITE" id="PS51375">
    <property type="entry name" value="PPR"/>
    <property type="match status" value="5"/>
</dbReference>
<name>A0AAD3T0B2_NEPGR</name>
<evidence type="ECO:0000256" key="4">
    <source>
        <dbReference type="SAM" id="MobiDB-lite"/>
    </source>
</evidence>
<dbReference type="GO" id="GO:0009451">
    <property type="term" value="P:RNA modification"/>
    <property type="evidence" value="ECO:0007669"/>
    <property type="project" value="InterPro"/>
</dbReference>
<dbReference type="AlphaFoldDB" id="A0AAD3T0B2"/>
<dbReference type="FunFam" id="1.25.40.10:FF:000125">
    <property type="entry name" value="Pentatricopeptide repeat-containing protein"/>
    <property type="match status" value="1"/>
</dbReference>
<dbReference type="PANTHER" id="PTHR47926:SF413">
    <property type="entry name" value="REPEAT (TPR)-LIKE SUPERFAMILY PROTEIN, PUTATIVE-RELATED"/>
    <property type="match status" value="1"/>
</dbReference>
<evidence type="ECO:0000256" key="2">
    <source>
        <dbReference type="ARBA" id="ARBA00022737"/>
    </source>
</evidence>
<evidence type="ECO:0000313" key="5">
    <source>
        <dbReference type="EMBL" id="GMH19281.1"/>
    </source>
</evidence>
<dbReference type="FunFam" id="1.25.40.10:FF:000031">
    <property type="entry name" value="Pentatricopeptide repeat-containing protein mitochondrial"/>
    <property type="match status" value="1"/>
</dbReference>
<reference evidence="5" key="1">
    <citation type="submission" date="2023-05" db="EMBL/GenBank/DDBJ databases">
        <title>Nepenthes gracilis genome sequencing.</title>
        <authorList>
            <person name="Fukushima K."/>
        </authorList>
    </citation>
    <scope>NUCLEOTIDE SEQUENCE</scope>
    <source>
        <strain evidence="5">SING2019-196</strain>
    </source>
</reference>
<comment type="similarity">
    <text evidence="1">Belongs to the PPR family. PCMP-H subfamily.</text>
</comment>
<feature type="repeat" description="PPR" evidence="3">
    <location>
        <begin position="290"/>
        <end position="324"/>
    </location>
</feature>
<dbReference type="PANTHER" id="PTHR47926">
    <property type="entry name" value="PENTATRICOPEPTIDE REPEAT-CONTAINING PROTEIN"/>
    <property type="match status" value="1"/>
</dbReference>
<proteinExistence type="inferred from homology"/>
<dbReference type="Pfam" id="PF20431">
    <property type="entry name" value="E_motif"/>
    <property type="match status" value="1"/>
</dbReference>
<feature type="region of interest" description="Disordered" evidence="4">
    <location>
        <begin position="1"/>
        <end position="20"/>
    </location>
</feature>
<comment type="caution">
    <text evidence="5">The sequence shown here is derived from an EMBL/GenBank/DDBJ whole genome shotgun (WGS) entry which is preliminary data.</text>
</comment>
<dbReference type="FunFam" id="1.25.40.10:FF:000557">
    <property type="entry name" value="Pentatricopeptide repeat-containing protein, chloroplastic"/>
    <property type="match status" value="1"/>
</dbReference>
<organism evidence="5 6">
    <name type="scientific">Nepenthes gracilis</name>
    <name type="common">Slender pitcher plant</name>
    <dbReference type="NCBI Taxonomy" id="150966"/>
    <lineage>
        <taxon>Eukaryota</taxon>
        <taxon>Viridiplantae</taxon>
        <taxon>Streptophyta</taxon>
        <taxon>Embryophyta</taxon>
        <taxon>Tracheophyta</taxon>
        <taxon>Spermatophyta</taxon>
        <taxon>Magnoliopsida</taxon>
        <taxon>eudicotyledons</taxon>
        <taxon>Gunneridae</taxon>
        <taxon>Pentapetalae</taxon>
        <taxon>Caryophyllales</taxon>
        <taxon>Nepenthaceae</taxon>
        <taxon>Nepenthes</taxon>
    </lineage>
</organism>
<gene>
    <name evidence="5" type="ORF">Nepgr_021122</name>
</gene>
<evidence type="ECO:0000256" key="1">
    <source>
        <dbReference type="ARBA" id="ARBA00006643"/>
    </source>
</evidence>
<dbReference type="Pfam" id="PF01535">
    <property type="entry name" value="PPR"/>
    <property type="match status" value="3"/>
</dbReference>
<dbReference type="InterPro" id="IPR046960">
    <property type="entry name" value="PPR_At4g14850-like_plant"/>
</dbReference>
<dbReference type="InterPro" id="IPR011990">
    <property type="entry name" value="TPR-like_helical_dom_sf"/>
</dbReference>
<keyword evidence="2" id="KW-0677">Repeat</keyword>
<keyword evidence="6" id="KW-1185">Reference proteome</keyword>
<dbReference type="Gene3D" id="1.25.40.10">
    <property type="entry name" value="Tetratricopeptide repeat domain"/>
    <property type="match status" value="4"/>
</dbReference>